<evidence type="ECO:0000256" key="1">
    <source>
        <dbReference type="SAM" id="Phobius"/>
    </source>
</evidence>
<proteinExistence type="predicted"/>
<dbReference type="Pfam" id="PF01494">
    <property type="entry name" value="FAD_binding_3"/>
    <property type="match status" value="1"/>
</dbReference>
<reference evidence="3" key="1">
    <citation type="submission" date="2021-01" db="EMBL/GenBank/DDBJ databases">
        <authorList>
            <person name="Zhong Y.L."/>
        </authorList>
    </citation>
    <scope>NUCLEOTIDE SEQUENCE</scope>
    <source>
        <strain evidence="3">KCTC 23302</strain>
    </source>
</reference>
<keyword evidence="1" id="KW-1133">Transmembrane helix</keyword>
<keyword evidence="4" id="KW-1185">Reference proteome</keyword>
<dbReference type="AlphaFoldDB" id="A0A937A216"/>
<name>A0A937A216_9FLAO</name>
<organism evidence="3 4">
    <name type="scientific">Aquimarina mytili</name>
    <dbReference type="NCBI Taxonomy" id="874423"/>
    <lineage>
        <taxon>Bacteria</taxon>
        <taxon>Pseudomonadati</taxon>
        <taxon>Bacteroidota</taxon>
        <taxon>Flavobacteriia</taxon>
        <taxon>Flavobacteriales</taxon>
        <taxon>Flavobacteriaceae</taxon>
        <taxon>Aquimarina</taxon>
    </lineage>
</organism>
<dbReference type="PANTHER" id="PTHR42685:SF22">
    <property type="entry name" value="CONDITIONED MEDIUM FACTOR RECEPTOR 1"/>
    <property type="match status" value="1"/>
</dbReference>
<dbReference type="GO" id="GO:0071949">
    <property type="term" value="F:FAD binding"/>
    <property type="evidence" value="ECO:0007669"/>
    <property type="project" value="InterPro"/>
</dbReference>
<accession>A0A937A216</accession>
<feature type="domain" description="FAD-binding" evidence="2">
    <location>
        <begin position="6"/>
        <end position="307"/>
    </location>
</feature>
<dbReference type="InterPro" id="IPR002938">
    <property type="entry name" value="FAD-bd"/>
</dbReference>
<protein>
    <submittedName>
        <fullName evidence="3">NAD(P)/FAD-dependent oxidoreductase</fullName>
    </submittedName>
</protein>
<dbReference type="InterPro" id="IPR036188">
    <property type="entry name" value="FAD/NAD-bd_sf"/>
</dbReference>
<evidence type="ECO:0000259" key="2">
    <source>
        <dbReference type="Pfam" id="PF01494"/>
    </source>
</evidence>
<dbReference type="Gene3D" id="3.50.50.60">
    <property type="entry name" value="FAD/NAD(P)-binding domain"/>
    <property type="match status" value="1"/>
</dbReference>
<keyword evidence="1" id="KW-0812">Transmembrane</keyword>
<evidence type="ECO:0000313" key="3">
    <source>
        <dbReference type="EMBL" id="MBL0682969.1"/>
    </source>
</evidence>
<dbReference type="RefSeq" id="WP_201917532.1">
    <property type="nucleotide sequence ID" value="NZ_BAABAX010000023.1"/>
</dbReference>
<dbReference type="EMBL" id="JAERQJ010000002">
    <property type="protein sequence ID" value="MBL0682969.1"/>
    <property type="molecule type" value="Genomic_DNA"/>
</dbReference>
<sequence>MNRHSDIIIVGGGLAGLTCAIHLAMYDIEVVLIEKESYPKHKVCGEYISNEVFPYFDFLNIDLTSIQPVDISKFVITTQKGDTIHSELPLGGFGVSRYTLDYHLVKKAKESGVQILQDQVLQVDYDTDGFKVKTAQNLMFTCDYVIGAYGKRSTLDKKLNRNFSFKKSPWLAVKGHYNAKIDTNTVALHSFKGGYCGISRVEKNKVNTCYLVNYDSFKKYKDVDSFQREVMYKNEHLKSFFEDAELLFDKPITISQINFDRKEPVEHHIFMVGDSAGLIHPLCGNGMAMAIQSAQILCELLIKCYSEVVDLSRADLEKLYAQQWNQTFSKRLRTGRLLQRIVLNGNLQQLSYWLASVMPSAVPKIIKQTHGEPLVCS</sequence>
<gene>
    <name evidence="3" type="ORF">JJQ60_05550</name>
</gene>
<keyword evidence="1" id="KW-0472">Membrane</keyword>
<dbReference type="PRINTS" id="PR00420">
    <property type="entry name" value="RNGMNOXGNASE"/>
</dbReference>
<dbReference type="Proteomes" id="UP000651057">
    <property type="component" value="Unassembled WGS sequence"/>
</dbReference>
<feature type="transmembrane region" description="Helical" evidence="1">
    <location>
        <begin position="7"/>
        <end position="26"/>
    </location>
</feature>
<dbReference type="InterPro" id="IPR050407">
    <property type="entry name" value="Geranylgeranyl_reductase"/>
</dbReference>
<evidence type="ECO:0000313" key="4">
    <source>
        <dbReference type="Proteomes" id="UP000651057"/>
    </source>
</evidence>
<comment type="caution">
    <text evidence="3">The sequence shown here is derived from an EMBL/GenBank/DDBJ whole genome shotgun (WGS) entry which is preliminary data.</text>
</comment>
<dbReference type="PANTHER" id="PTHR42685">
    <property type="entry name" value="GERANYLGERANYL DIPHOSPHATE REDUCTASE"/>
    <property type="match status" value="1"/>
</dbReference>
<dbReference type="SUPFAM" id="SSF51905">
    <property type="entry name" value="FAD/NAD(P)-binding domain"/>
    <property type="match status" value="1"/>
</dbReference>